<proteinExistence type="predicted"/>
<accession>A0ACB9P8Y5</accession>
<dbReference type="Proteomes" id="UP000828941">
    <property type="component" value="Chromosome 5"/>
</dbReference>
<organism evidence="1 2">
    <name type="scientific">Bauhinia variegata</name>
    <name type="common">Purple orchid tree</name>
    <name type="synonym">Phanera variegata</name>
    <dbReference type="NCBI Taxonomy" id="167791"/>
    <lineage>
        <taxon>Eukaryota</taxon>
        <taxon>Viridiplantae</taxon>
        <taxon>Streptophyta</taxon>
        <taxon>Embryophyta</taxon>
        <taxon>Tracheophyta</taxon>
        <taxon>Spermatophyta</taxon>
        <taxon>Magnoliopsida</taxon>
        <taxon>eudicotyledons</taxon>
        <taxon>Gunneridae</taxon>
        <taxon>Pentapetalae</taxon>
        <taxon>rosids</taxon>
        <taxon>fabids</taxon>
        <taxon>Fabales</taxon>
        <taxon>Fabaceae</taxon>
        <taxon>Cercidoideae</taxon>
        <taxon>Cercideae</taxon>
        <taxon>Bauhiniinae</taxon>
        <taxon>Bauhinia</taxon>
    </lineage>
</organism>
<keyword evidence="2" id="KW-1185">Reference proteome</keyword>
<evidence type="ECO:0000313" key="1">
    <source>
        <dbReference type="EMBL" id="KAI4345220.1"/>
    </source>
</evidence>
<reference evidence="1 2" key="1">
    <citation type="journal article" date="2022" name="DNA Res.">
        <title>Chromosomal-level genome assembly of the orchid tree Bauhinia variegata (Leguminosae; Cercidoideae) supports the allotetraploid origin hypothesis of Bauhinia.</title>
        <authorList>
            <person name="Zhong Y."/>
            <person name="Chen Y."/>
            <person name="Zheng D."/>
            <person name="Pang J."/>
            <person name="Liu Y."/>
            <person name="Luo S."/>
            <person name="Meng S."/>
            <person name="Qian L."/>
            <person name="Wei D."/>
            <person name="Dai S."/>
            <person name="Zhou R."/>
        </authorList>
    </citation>
    <scope>NUCLEOTIDE SEQUENCE [LARGE SCALE GENOMIC DNA]</scope>
    <source>
        <strain evidence="1">BV-YZ2020</strain>
    </source>
</reference>
<gene>
    <name evidence="1" type="ORF">L6164_012362</name>
</gene>
<evidence type="ECO:0000313" key="2">
    <source>
        <dbReference type="Proteomes" id="UP000828941"/>
    </source>
</evidence>
<sequence length="162" mass="17937">MARSRVALLLALSISISISILPVPALSEEFHVIGRVYCDTCQAGFETNVTTYIQGAKVKVLCRDRKSMQRLYSVEGETDETGTYNITVKGDRHDQMCHCELLSCSLEGCNRPDPGRCKSTVALTRTENGLMNTVQHANAMGCFKDQPLDGCKHLLNYYLADV</sequence>
<dbReference type="EMBL" id="CM039430">
    <property type="protein sequence ID" value="KAI4345220.1"/>
    <property type="molecule type" value="Genomic_DNA"/>
</dbReference>
<name>A0ACB9P8Y5_BAUVA</name>
<protein>
    <submittedName>
        <fullName evidence="1">Uncharacterized protein</fullName>
    </submittedName>
</protein>
<comment type="caution">
    <text evidence="1">The sequence shown here is derived from an EMBL/GenBank/DDBJ whole genome shotgun (WGS) entry which is preliminary data.</text>
</comment>